<dbReference type="GO" id="GO:0009279">
    <property type="term" value="C:cell outer membrane"/>
    <property type="evidence" value="ECO:0007669"/>
    <property type="project" value="UniProtKB-SubCell"/>
</dbReference>
<evidence type="ECO:0000256" key="6">
    <source>
        <dbReference type="ARBA" id="ARBA00023237"/>
    </source>
</evidence>
<keyword evidence="3 7" id="KW-1134">Transmembrane beta strand</keyword>
<comment type="subcellular location">
    <subcellularLocation>
        <location evidence="1 7">Cell outer membrane</location>
        <topology evidence="1 7">Multi-pass membrane protein</topology>
    </subcellularLocation>
</comment>
<keyword evidence="8" id="KW-0732">Signal</keyword>
<dbReference type="SUPFAM" id="SSF49464">
    <property type="entry name" value="Carboxypeptidase regulatory domain-like"/>
    <property type="match status" value="1"/>
</dbReference>
<dbReference type="InterPro" id="IPR012910">
    <property type="entry name" value="Plug_dom"/>
</dbReference>
<dbReference type="Pfam" id="PF13715">
    <property type="entry name" value="CarbopepD_reg_2"/>
    <property type="match status" value="1"/>
</dbReference>
<dbReference type="EMBL" id="CP002859">
    <property type="protein sequence ID" value="AEI48525.1"/>
    <property type="molecule type" value="Genomic_DNA"/>
</dbReference>
<dbReference type="AlphaFoldDB" id="A0A7U3ZJS2"/>
<dbReference type="Gene3D" id="2.170.130.10">
    <property type="entry name" value="TonB-dependent receptor, plug domain"/>
    <property type="match status" value="1"/>
</dbReference>
<keyword evidence="10" id="KW-0675">Receptor</keyword>
<evidence type="ECO:0000256" key="5">
    <source>
        <dbReference type="ARBA" id="ARBA00023136"/>
    </source>
</evidence>
<proteinExistence type="inferred from homology"/>
<feature type="domain" description="TonB-dependent receptor plug" evidence="9">
    <location>
        <begin position="143"/>
        <end position="220"/>
    </location>
</feature>
<dbReference type="Proteomes" id="UP000000493">
    <property type="component" value="Chromosome"/>
</dbReference>
<comment type="similarity">
    <text evidence="7">Belongs to the TonB-dependent receptor family.</text>
</comment>
<evidence type="ECO:0000313" key="11">
    <source>
        <dbReference type="Proteomes" id="UP000000493"/>
    </source>
</evidence>
<keyword evidence="5 7" id="KW-0472">Membrane</keyword>
<evidence type="ECO:0000259" key="9">
    <source>
        <dbReference type="Pfam" id="PF07715"/>
    </source>
</evidence>
<sequence>MKLIHFLFFFFLFLLGISADAQQKKSIYGYVEDAATQERLSGVVVIGKSSNVSTTTNAYGFFSLSLPSSANHTLEVRDLGFKTQVFSIFLQRDTLISIALVPHIQQLDEVKIVEIVPPHQQTLGGYYRLSAQAIAKIPALAGEVDVLKSLLLLPGVQMGKEGTVGVNVRGGTPDQNLILLDGAPVYNINHLFGFLSVFNHDAVANVDFYKGGIPARYGGRLASVIDVSMREGNKERFEKKITLSPIASRLLIEGPLLKNRSSFLISARRTWLDALTTPIAALSNSDFRSVLKFYDVNIKLNHTFSVKDRLYLSYYTGRDGLSNSIKLGDGVSRFNYNWGNNTFVLRWNHLYSQRLFGNMAVNYTNFDYKLRNEVTDQRSFRSVFSSGISDWTLKYDWDFFATPQHALKFGTNITLRQFTPEVQQIRAGQADTLFNQQPTVNGTEIGFYIEDEFKIKNLLTANIGINGSFYGVGQHRYFYPQPRASLRFLTGTRSSLKLSYGRFAQYLHLLSNSSLGLPTDLWVSATGKVPPQQSNQFSLGYYKDFANARYSASIEGFYRTMQNVIEYKEGASFLNNRAQSWEEKVAVGNGKAYGIEFMLQKNAGKIKGRLSYTLSSSVRQFDELNQGRQFPYRYDSRHNLALTLDYSLSKNKSLSFNFVYQSGTPLQINQTTYQGVFPHYLSGPVPGFGNEPYDVYYSYFNTLGQLSDRNTYRSPAYHRADFSYKTTKVLKRGSRTWTLGAYNVYNRNNPFFIYYDKNVLKQFSLFPILPSFSYERSF</sequence>
<evidence type="ECO:0000256" key="8">
    <source>
        <dbReference type="SAM" id="SignalP"/>
    </source>
</evidence>
<feature type="chain" id="PRO_5030790551" evidence="8">
    <location>
        <begin position="22"/>
        <end position="778"/>
    </location>
</feature>
<organism evidence="10 11">
    <name type="scientific">Runella slithyformis (strain ATCC 29530 / DSM 19594 / LMG 11500 / NCIMB 11436 / LSU 4)</name>
    <dbReference type="NCBI Taxonomy" id="761193"/>
    <lineage>
        <taxon>Bacteria</taxon>
        <taxon>Pseudomonadati</taxon>
        <taxon>Bacteroidota</taxon>
        <taxon>Cytophagia</taxon>
        <taxon>Cytophagales</taxon>
        <taxon>Spirosomataceae</taxon>
        <taxon>Runella</taxon>
    </lineage>
</organism>
<keyword evidence="11" id="KW-1185">Reference proteome</keyword>
<dbReference type="KEGG" id="rsi:Runsl_2111"/>
<evidence type="ECO:0000313" key="10">
    <source>
        <dbReference type="EMBL" id="AEI48525.1"/>
    </source>
</evidence>
<dbReference type="InterPro" id="IPR037066">
    <property type="entry name" value="Plug_dom_sf"/>
</dbReference>
<keyword evidence="2 7" id="KW-0813">Transport</keyword>
<accession>A0A7U3ZJS2</accession>
<dbReference type="InterPro" id="IPR039426">
    <property type="entry name" value="TonB-dep_rcpt-like"/>
</dbReference>
<evidence type="ECO:0000256" key="4">
    <source>
        <dbReference type="ARBA" id="ARBA00022692"/>
    </source>
</evidence>
<reference evidence="11" key="1">
    <citation type="submission" date="2011-06" db="EMBL/GenBank/DDBJ databases">
        <title>The complete genome of chromosome of Runella slithyformis DSM 19594.</title>
        <authorList>
            <consortium name="US DOE Joint Genome Institute (JGI-PGF)"/>
            <person name="Lucas S."/>
            <person name="Han J."/>
            <person name="Lapidus A."/>
            <person name="Bruce D."/>
            <person name="Goodwin L."/>
            <person name="Pitluck S."/>
            <person name="Peters L."/>
            <person name="Kyrpides N."/>
            <person name="Mavromatis K."/>
            <person name="Ivanova N."/>
            <person name="Ovchinnikova G."/>
            <person name="Zhang X."/>
            <person name="Misra M."/>
            <person name="Detter J.C."/>
            <person name="Tapia R."/>
            <person name="Han C."/>
            <person name="Land M."/>
            <person name="Hauser L."/>
            <person name="Markowitz V."/>
            <person name="Cheng J.-F."/>
            <person name="Hugenholtz P."/>
            <person name="Woyke T."/>
            <person name="Wu D."/>
            <person name="Tindall B."/>
            <person name="Faehrich R."/>
            <person name="Brambilla E."/>
            <person name="Klenk H.-P."/>
            <person name="Eisen J.A."/>
        </authorList>
    </citation>
    <scope>NUCLEOTIDE SEQUENCE [LARGE SCALE GENOMIC DNA]</scope>
    <source>
        <strain evidence="11">ATCC 29530 / DSM 19594 / LMG 11500 / NCIMB 11436 / LSU 4</strain>
    </source>
</reference>
<dbReference type="Gene3D" id="2.60.40.1120">
    <property type="entry name" value="Carboxypeptidase-like, regulatory domain"/>
    <property type="match status" value="1"/>
</dbReference>
<evidence type="ECO:0000256" key="7">
    <source>
        <dbReference type="PROSITE-ProRule" id="PRU01360"/>
    </source>
</evidence>
<name>A0A7U3ZJS2_RUNSL</name>
<feature type="signal peptide" evidence="8">
    <location>
        <begin position="1"/>
        <end position="21"/>
    </location>
</feature>
<protein>
    <submittedName>
        <fullName evidence="10">TonB-dependent receptor plug</fullName>
    </submittedName>
</protein>
<dbReference type="SUPFAM" id="SSF56935">
    <property type="entry name" value="Porins"/>
    <property type="match status" value="1"/>
</dbReference>
<reference evidence="10 11" key="2">
    <citation type="journal article" date="2012" name="Stand. Genomic Sci.">
        <title>Complete genome sequence of the aquatic bacterium Runella slithyformis type strain (LSU 4(T)).</title>
        <authorList>
            <person name="Copeland A."/>
            <person name="Zhang X."/>
            <person name="Misra M."/>
            <person name="Lapidus A."/>
            <person name="Nolan M."/>
            <person name="Lucas S."/>
            <person name="Deshpande S."/>
            <person name="Cheng J.F."/>
            <person name="Tapia R."/>
            <person name="Goodwin L.A."/>
            <person name="Pitluck S."/>
            <person name="Liolios K."/>
            <person name="Pagani I."/>
            <person name="Ivanova N."/>
            <person name="Mikhailova N."/>
            <person name="Pati A."/>
            <person name="Chen A."/>
            <person name="Palaniappan K."/>
            <person name="Land M."/>
            <person name="Hauser L."/>
            <person name="Pan C."/>
            <person name="Jeffries C.D."/>
            <person name="Detter J.C."/>
            <person name="Brambilla E.M."/>
            <person name="Rohde M."/>
            <person name="Djao O.D."/>
            <person name="Goker M."/>
            <person name="Sikorski J."/>
            <person name="Tindall B.J."/>
            <person name="Woyke T."/>
            <person name="Bristow J."/>
            <person name="Eisen J.A."/>
            <person name="Markowitz V."/>
            <person name="Hugenholtz P."/>
            <person name="Kyrpides N.C."/>
            <person name="Klenk H.P."/>
            <person name="Mavromatis K."/>
        </authorList>
    </citation>
    <scope>NUCLEOTIDE SEQUENCE [LARGE SCALE GENOMIC DNA]</scope>
    <source>
        <strain evidence="11">ATCC 29530 / DSM 19594 / LMG 11500 / NCIMB 11436 / LSU 4</strain>
    </source>
</reference>
<dbReference type="InterPro" id="IPR036942">
    <property type="entry name" value="Beta-barrel_TonB_sf"/>
</dbReference>
<dbReference type="RefSeq" id="WP_013927836.1">
    <property type="nucleotide sequence ID" value="NC_015703.1"/>
</dbReference>
<keyword evidence="4 7" id="KW-0812">Transmembrane</keyword>
<dbReference type="PROSITE" id="PS52016">
    <property type="entry name" value="TONB_DEPENDENT_REC_3"/>
    <property type="match status" value="1"/>
</dbReference>
<evidence type="ECO:0000256" key="3">
    <source>
        <dbReference type="ARBA" id="ARBA00022452"/>
    </source>
</evidence>
<dbReference type="InterPro" id="IPR008969">
    <property type="entry name" value="CarboxyPept-like_regulatory"/>
</dbReference>
<dbReference type="Gene3D" id="2.40.170.20">
    <property type="entry name" value="TonB-dependent receptor, beta-barrel domain"/>
    <property type="match status" value="1"/>
</dbReference>
<keyword evidence="6 7" id="KW-0998">Cell outer membrane</keyword>
<evidence type="ECO:0000256" key="1">
    <source>
        <dbReference type="ARBA" id="ARBA00004571"/>
    </source>
</evidence>
<dbReference type="Pfam" id="PF07715">
    <property type="entry name" value="Plug"/>
    <property type="match status" value="1"/>
</dbReference>
<evidence type="ECO:0000256" key="2">
    <source>
        <dbReference type="ARBA" id="ARBA00022448"/>
    </source>
</evidence>
<gene>
    <name evidence="10" type="ordered locus">Runsl_2111</name>
</gene>